<evidence type="ECO:0000256" key="1">
    <source>
        <dbReference type="SAM" id="SignalP"/>
    </source>
</evidence>
<dbReference type="RefSeq" id="WP_279650253.1">
    <property type="nucleotide sequence ID" value="NZ_CP122539.1"/>
</dbReference>
<evidence type="ECO:0008006" key="4">
    <source>
        <dbReference type="Google" id="ProtNLM"/>
    </source>
</evidence>
<protein>
    <recommendedName>
        <fullName evidence="4">Adhesin domain-containing protein</fullName>
    </recommendedName>
</protein>
<organism evidence="2 3">
    <name type="scientific">Tenacibaculum tangerinum</name>
    <dbReference type="NCBI Taxonomy" id="3038772"/>
    <lineage>
        <taxon>Bacteria</taxon>
        <taxon>Pseudomonadati</taxon>
        <taxon>Bacteroidota</taxon>
        <taxon>Flavobacteriia</taxon>
        <taxon>Flavobacteriales</taxon>
        <taxon>Flavobacteriaceae</taxon>
        <taxon>Tenacibaculum</taxon>
    </lineage>
</organism>
<accession>A0ABY8L155</accession>
<dbReference type="EMBL" id="CP122539">
    <property type="protein sequence ID" value="WGH74372.1"/>
    <property type="molecule type" value="Genomic_DNA"/>
</dbReference>
<keyword evidence="3" id="KW-1185">Reference proteome</keyword>
<evidence type="ECO:0000313" key="2">
    <source>
        <dbReference type="EMBL" id="WGH74372.1"/>
    </source>
</evidence>
<proteinExistence type="predicted"/>
<sequence length="215" mass="24420">MKKAVLLFFLISSSFLFCQEKIVQKRNIEANELQIVTYGLDDIVIENSEGNELEVALLDENPHTHNIFLTQEGKVLKVTFELETLPFQNKVFRKYITKRLERARAVIKVPKNKHVTIHGRAIGITSKSYHGDISIYIERGNIELNTVEGNLHVSLFQGNVFAQATSKSKLHLKTNNGTILINGEKKISPFLKEKPYASETLTINSIHANIHIQLK</sequence>
<name>A0ABY8L155_9FLAO</name>
<gene>
    <name evidence="2" type="ORF">P8625_09625</name>
</gene>
<dbReference type="Proteomes" id="UP001232001">
    <property type="component" value="Chromosome"/>
</dbReference>
<keyword evidence="1" id="KW-0732">Signal</keyword>
<evidence type="ECO:0000313" key="3">
    <source>
        <dbReference type="Proteomes" id="UP001232001"/>
    </source>
</evidence>
<feature type="chain" id="PRO_5045308051" description="Adhesin domain-containing protein" evidence="1">
    <location>
        <begin position="19"/>
        <end position="215"/>
    </location>
</feature>
<reference evidence="2 3" key="1">
    <citation type="submission" date="2023-04" db="EMBL/GenBank/DDBJ databases">
        <title>Tenacibaculum tangerinum sp. nov., isolated from sea tidal flat of South Korea.</title>
        <authorList>
            <person name="Lee S.H."/>
            <person name="Kim J.-J."/>
        </authorList>
    </citation>
    <scope>NUCLEOTIDE SEQUENCE [LARGE SCALE GENOMIC DNA]</scope>
    <source>
        <strain evidence="2 3">GRR-S3-23</strain>
    </source>
</reference>
<feature type="signal peptide" evidence="1">
    <location>
        <begin position="1"/>
        <end position="18"/>
    </location>
</feature>